<dbReference type="SMART" id="SM00212">
    <property type="entry name" value="UBCc"/>
    <property type="match status" value="1"/>
</dbReference>
<dbReference type="AlphaFoldDB" id="A0AAN7V376"/>
<sequence length="181" mass="21108">MNFDKRSQIDVTELIVNGYKVEKMTDSRYCVRFDGVKASPYEGGVWNVLVHLGRHYPFKPPVVRFMNYIYHPNVHTDYGIIYLDVLNDDKWSPVYNLCDIFQTFIPQLLNSPNPYDAINEEAADLFLNDMVQYTTIVELFIKYYATEDALIERGNTSYDTEEEGYGNITSDSDEERLSSFF</sequence>
<reference evidence="3 4" key="1">
    <citation type="journal article" date="2024" name="Insects">
        <title>An Improved Chromosome-Level Genome Assembly of the Firefly Pyrocoelia pectoralis.</title>
        <authorList>
            <person name="Fu X."/>
            <person name="Meyer-Rochow V.B."/>
            <person name="Ballantyne L."/>
            <person name="Zhu X."/>
        </authorList>
    </citation>
    <scope>NUCLEOTIDE SEQUENCE [LARGE SCALE GENOMIC DNA]</scope>
    <source>
        <strain evidence="3">XCY_ONT2</strain>
    </source>
</reference>
<comment type="caution">
    <text evidence="3">The sequence shown here is derived from an EMBL/GenBank/DDBJ whole genome shotgun (WGS) entry which is preliminary data.</text>
</comment>
<evidence type="ECO:0000313" key="3">
    <source>
        <dbReference type="EMBL" id="KAK5640212.1"/>
    </source>
</evidence>
<dbReference type="PROSITE" id="PS50127">
    <property type="entry name" value="UBC_2"/>
    <property type="match status" value="1"/>
</dbReference>
<evidence type="ECO:0000313" key="4">
    <source>
        <dbReference type="Proteomes" id="UP001329430"/>
    </source>
</evidence>
<dbReference type="Pfam" id="PF00179">
    <property type="entry name" value="UQ_con"/>
    <property type="match status" value="1"/>
</dbReference>
<keyword evidence="4" id="KW-1185">Reference proteome</keyword>
<organism evidence="3 4">
    <name type="scientific">Pyrocoelia pectoralis</name>
    <dbReference type="NCBI Taxonomy" id="417401"/>
    <lineage>
        <taxon>Eukaryota</taxon>
        <taxon>Metazoa</taxon>
        <taxon>Ecdysozoa</taxon>
        <taxon>Arthropoda</taxon>
        <taxon>Hexapoda</taxon>
        <taxon>Insecta</taxon>
        <taxon>Pterygota</taxon>
        <taxon>Neoptera</taxon>
        <taxon>Endopterygota</taxon>
        <taxon>Coleoptera</taxon>
        <taxon>Polyphaga</taxon>
        <taxon>Elateriformia</taxon>
        <taxon>Elateroidea</taxon>
        <taxon>Lampyridae</taxon>
        <taxon>Lampyrinae</taxon>
        <taxon>Pyrocoelia</taxon>
    </lineage>
</organism>
<name>A0AAN7V376_9COLE</name>
<dbReference type="Proteomes" id="UP001329430">
    <property type="component" value="Chromosome 8"/>
</dbReference>
<accession>A0AAN7V376</accession>
<evidence type="ECO:0000256" key="1">
    <source>
        <dbReference type="SAM" id="MobiDB-lite"/>
    </source>
</evidence>
<dbReference type="SUPFAM" id="SSF54495">
    <property type="entry name" value="UBC-like"/>
    <property type="match status" value="1"/>
</dbReference>
<dbReference type="EMBL" id="JAVRBK010000008">
    <property type="protein sequence ID" value="KAK5640212.1"/>
    <property type="molecule type" value="Genomic_DNA"/>
</dbReference>
<dbReference type="PANTHER" id="PTHR24068">
    <property type="entry name" value="UBIQUITIN-CONJUGATING ENZYME E2"/>
    <property type="match status" value="1"/>
</dbReference>
<protein>
    <recommendedName>
        <fullName evidence="2">UBC core domain-containing protein</fullName>
    </recommendedName>
</protein>
<feature type="domain" description="UBC core" evidence="2">
    <location>
        <begin position="1"/>
        <end position="146"/>
    </location>
</feature>
<dbReference type="Gene3D" id="3.10.110.10">
    <property type="entry name" value="Ubiquitin Conjugating Enzyme"/>
    <property type="match status" value="1"/>
</dbReference>
<proteinExistence type="predicted"/>
<evidence type="ECO:0000259" key="2">
    <source>
        <dbReference type="PROSITE" id="PS50127"/>
    </source>
</evidence>
<dbReference type="InterPro" id="IPR016135">
    <property type="entry name" value="UBQ-conjugating_enzyme/RWD"/>
</dbReference>
<dbReference type="InterPro" id="IPR000608">
    <property type="entry name" value="UBC"/>
</dbReference>
<feature type="region of interest" description="Disordered" evidence="1">
    <location>
        <begin position="160"/>
        <end position="181"/>
    </location>
</feature>
<gene>
    <name evidence="3" type="ORF">RI129_011023</name>
</gene>